<dbReference type="AlphaFoldDB" id="A0A7W7WPG4"/>
<organism evidence="8 9">
    <name type="scientific">Micromonospora polyrhachis</name>
    <dbReference type="NCBI Taxonomy" id="1282883"/>
    <lineage>
        <taxon>Bacteria</taxon>
        <taxon>Bacillati</taxon>
        <taxon>Actinomycetota</taxon>
        <taxon>Actinomycetes</taxon>
        <taxon>Micromonosporales</taxon>
        <taxon>Micromonosporaceae</taxon>
        <taxon>Micromonospora</taxon>
    </lineage>
</organism>
<comment type="caution">
    <text evidence="8">The sequence shown here is derived from an EMBL/GenBank/DDBJ whole genome shotgun (WGS) entry which is preliminary data.</text>
</comment>
<feature type="transmembrane region" description="Helical" evidence="6">
    <location>
        <begin position="211"/>
        <end position="234"/>
    </location>
</feature>
<feature type="transmembrane region" description="Helical" evidence="6">
    <location>
        <begin position="304"/>
        <end position="324"/>
    </location>
</feature>
<feature type="transmembrane region" description="Helical" evidence="6">
    <location>
        <begin position="417"/>
        <end position="436"/>
    </location>
</feature>
<evidence type="ECO:0000256" key="1">
    <source>
        <dbReference type="ARBA" id="ARBA00004651"/>
    </source>
</evidence>
<feature type="transmembrane region" description="Helical" evidence="6">
    <location>
        <begin position="484"/>
        <end position="506"/>
    </location>
</feature>
<evidence type="ECO:0000256" key="3">
    <source>
        <dbReference type="ARBA" id="ARBA00022692"/>
    </source>
</evidence>
<evidence type="ECO:0000256" key="5">
    <source>
        <dbReference type="ARBA" id="ARBA00023136"/>
    </source>
</evidence>
<gene>
    <name evidence="8" type="ORF">FHR38_002402</name>
</gene>
<feature type="transmembrane region" description="Helical" evidence="6">
    <location>
        <begin position="164"/>
        <end position="190"/>
    </location>
</feature>
<feature type="domain" description="ABC3 transporter permease C-terminal" evidence="7">
    <location>
        <begin position="364"/>
        <end position="507"/>
    </location>
</feature>
<evidence type="ECO:0000256" key="4">
    <source>
        <dbReference type="ARBA" id="ARBA00022989"/>
    </source>
</evidence>
<feature type="transmembrane region" description="Helical" evidence="6">
    <location>
        <begin position="246"/>
        <end position="269"/>
    </location>
</feature>
<feature type="transmembrane region" description="Helical" evidence="6">
    <location>
        <begin position="361"/>
        <end position="382"/>
    </location>
</feature>
<feature type="transmembrane region" description="Helical" evidence="6">
    <location>
        <begin position="21"/>
        <end position="44"/>
    </location>
</feature>
<keyword evidence="2" id="KW-1003">Cell membrane</keyword>
<evidence type="ECO:0000313" key="9">
    <source>
        <dbReference type="Proteomes" id="UP000578819"/>
    </source>
</evidence>
<dbReference type="RefSeq" id="WP_184534728.1">
    <property type="nucleotide sequence ID" value="NZ_JACHJW010000001.1"/>
</dbReference>
<comment type="subcellular location">
    <subcellularLocation>
        <location evidence="1">Cell membrane</location>
        <topology evidence="1">Multi-pass membrane protein</topology>
    </subcellularLocation>
</comment>
<dbReference type="GO" id="GO:0005886">
    <property type="term" value="C:plasma membrane"/>
    <property type="evidence" value="ECO:0007669"/>
    <property type="project" value="UniProtKB-SubCell"/>
</dbReference>
<dbReference type="InterPro" id="IPR003838">
    <property type="entry name" value="ABC3_permease_C"/>
</dbReference>
<sequence length="518" mass="54264">MTPSTLLRLALAGTRTDTLRVLLTGFSAALATLVLLAALTVLAIPAAGEPGETGGETWSTQYTNALLREPGLRPGVAFTLLLLTIPVLALAGQCARLGAPARDRRLAAIRLAGATPRQVGIIAAAETGTASLLGTTTGLAIYLVGRWLLHRPDAEGRLMLPTDVLPSAGALVAVVLDMPLIAALATVVMLRRVSVTPLGVTRRTRRDRAPRPWPGLLILLGLAAFAAIQPLVQWHARTDRTMPSGLVPLLLIGGGLLAMIGVVLGTAWLSHTTGRVLHRFARRPATLLAARRLTSDPWLGSRTFAALLAAVLFGAGAAGIRAYFVANDQVSAASQRFWDQVEGRTTEPVTGDSFYLQTMDLINLAVVVALVIAVGGLLIAIVESVVARHRAYAALVATGVPRSVLGRSIVWQAMTPAVPAILVASTVGLLLSRGIFPQPRYRGSSSYCDAPVEVCTGPTAHSAPRRTVVAPEFTQAVAVPLDDLALYGAGALGMILLAAMIGVLFLRGSTAVEELRTT</sequence>
<dbReference type="EMBL" id="JACHJW010000001">
    <property type="protein sequence ID" value="MBB4958669.1"/>
    <property type="molecule type" value="Genomic_DNA"/>
</dbReference>
<feature type="transmembrane region" description="Helical" evidence="6">
    <location>
        <begin position="76"/>
        <end position="98"/>
    </location>
</feature>
<proteinExistence type="predicted"/>
<dbReference type="Proteomes" id="UP000578819">
    <property type="component" value="Unassembled WGS sequence"/>
</dbReference>
<evidence type="ECO:0000313" key="8">
    <source>
        <dbReference type="EMBL" id="MBB4958669.1"/>
    </source>
</evidence>
<dbReference type="Pfam" id="PF02687">
    <property type="entry name" value="FtsX"/>
    <property type="match status" value="1"/>
</dbReference>
<feature type="transmembrane region" description="Helical" evidence="6">
    <location>
        <begin position="119"/>
        <end position="144"/>
    </location>
</feature>
<evidence type="ECO:0000259" key="7">
    <source>
        <dbReference type="Pfam" id="PF02687"/>
    </source>
</evidence>
<accession>A0A7W7WPG4</accession>
<keyword evidence="9" id="KW-1185">Reference proteome</keyword>
<protein>
    <recommendedName>
        <fullName evidence="7">ABC3 transporter permease C-terminal domain-containing protein</fullName>
    </recommendedName>
</protein>
<reference evidence="8 9" key="1">
    <citation type="submission" date="2020-08" db="EMBL/GenBank/DDBJ databases">
        <title>Sequencing the genomes of 1000 actinobacteria strains.</title>
        <authorList>
            <person name="Klenk H.-P."/>
        </authorList>
    </citation>
    <scope>NUCLEOTIDE SEQUENCE [LARGE SCALE GENOMIC DNA]</scope>
    <source>
        <strain evidence="8 9">DSM 45886</strain>
    </source>
</reference>
<evidence type="ECO:0000256" key="6">
    <source>
        <dbReference type="SAM" id="Phobius"/>
    </source>
</evidence>
<keyword evidence="4 6" id="KW-1133">Transmembrane helix</keyword>
<keyword evidence="5 6" id="KW-0472">Membrane</keyword>
<name>A0A7W7WPG4_9ACTN</name>
<keyword evidence="3 6" id="KW-0812">Transmembrane</keyword>
<evidence type="ECO:0000256" key="2">
    <source>
        <dbReference type="ARBA" id="ARBA00022475"/>
    </source>
</evidence>